<evidence type="ECO:0000256" key="8">
    <source>
        <dbReference type="SAM" id="SignalP"/>
    </source>
</evidence>
<evidence type="ECO:0000313" key="11">
    <source>
        <dbReference type="Proteomes" id="UP000265140"/>
    </source>
</evidence>
<dbReference type="InterPro" id="IPR004911">
    <property type="entry name" value="Interferon-induced_GILT"/>
</dbReference>
<keyword evidence="3 7" id="KW-0964">Secreted</keyword>
<feature type="chain" id="PRO_5044332961" description="Gamma-interferon-inducible lysosomal thiol reductase" evidence="8">
    <location>
        <begin position="19"/>
        <end position="253"/>
    </location>
</feature>
<keyword evidence="7" id="KW-0391">Immunity</keyword>
<keyword evidence="7" id="KW-0458">Lysosome</keyword>
<proteinExistence type="inferred from homology"/>
<reference evidence="10" key="2">
    <citation type="submission" date="2020-02" db="EMBL/GenBank/DDBJ databases">
        <title>Esox lucius (northern pike) genome, fEsoLuc1, primary haplotype.</title>
        <authorList>
            <person name="Myers G."/>
            <person name="Karagic N."/>
            <person name="Meyer A."/>
            <person name="Pippel M."/>
            <person name="Reichard M."/>
            <person name="Winkler S."/>
            <person name="Tracey A."/>
            <person name="Sims Y."/>
            <person name="Howe K."/>
            <person name="Rhie A."/>
            <person name="Formenti G."/>
            <person name="Durbin R."/>
            <person name="Fedrigo O."/>
            <person name="Jarvis E.D."/>
        </authorList>
    </citation>
    <scope>NUCLEOTIDE SEQUENCE [LARGE SCALE GENOMIC DNA]</scope>
</reference>
<dbReference type="Pfam" id="PF03227">
    <property type="entry name" value="GILT"/>
    <property type="match status" value="1"/>
</dbReference>
<evidence type="ECO:0000313" key="10">
    <source>
        <dbReference type="Ensembl" id="ENSELUP00000021484.2"/>
    </source>
</evidence>
<dbReference type="RefSeq" id="XP_010892566.1">
    <property type="nucleotide sequence ID" value="XM_010894264.3"/>
</dbReference>
<comment type="similarity">
    <text evidence="1 7">Belongs to the GILT family.</text>
</comment>
<feature type="signal peptide" evidence="8">
    <location>
        <begin position="1"/>
        <end position="18"/>
    </location>
</feature>
<dbReference type="GO" id="GO:0016671">
    <property type="term" value="F:oxidoreductase activity, acting on a sulfur group of donors, disulfide as acceptor"/>
    <property type="evidence" value="ECO:0007669"/>
    <property type="project" value="UniProtKB-UniRule"/>
</dbReference>
<comment type="subunit">
    <text evidence="2 7">Dimer; disulfide-linked.</text>
</comment>
<evidence type="ECO:0000256" key="7">
    <source>
        <dbReference type="RuleBase" id="RU369109"/>
    </source>
</evidence>
<comment type="function">
    <text evidence="7">Lysosomal thiol reductase that can reduce protein disulfide bonds. Facilitates the complete unfolding of proteins destined for lysosomal degradation. Plays an important role in antigen processing.</text>
</comment>
<keyword evidence="11" id="KW-1185">Reference proteome</keyword>
<sequence>MKSVIVFTVLTIWANVDSTPCLSSPSQWCDSLDSAIECGVLKQCLEANATRPKALAQSVQVELYFESLCPGCRQFLTTVLLPTWVLLQDIMSVTLVPFGNAQESGKEKPYTFVCQHGEEECLGNMIETCIMNTTGSQALQIIYCMEASTNVVKAGPMCVELYSPQTKWDSIMACVKGAQGNELMHQNAVKTGSLKPAHEYVPWVVIDGVHTDELQDKAMASLFTLVCSMYKGPKPEACGAVPKKRHRSYCHNE</sequence>
<evidence type="ECO:0000256" key="3">
    <source>
        <dbReference type="ARBA" id="ARBA00022525"/>
    </source>
</evidence>
<dbReference type="GeneTree" id="ENSGT00940000164804"/>
<comment type="subcellular location">
    <subcellularLocation>
        <location evidence="7">Secreted</location>
    </subcellularLocation>
    <subcellularLocation>
        <location evidence="7">Lysosome</location>
    </subcellularLocation>
</comment>
<evidence type="ECO:0000256" key="4">
    <source>
        <dbReference type="ARBA" id="ARBA00022729"/>
    </source>
</evidence>
<dbReference type="Ensembl" id="ENSELUT00000032175.3">
    <property type="protein sequence ID" value="ENSELUP00000021484.2"/>
    <property type="gene ID" value="ENSELUG00000020539.3"/>
</dbReference>
<feature type="domain" description="Saposin A-type" evidence="9">
    <location>
        <begin position="14"/>
        <end position="54"/>
    </location>
</feature>
<dbReference type="GO" id="GO:0002376">
    <property type="term" value="P:immune system process"/>
    <property type="evidence" value="ECO:0007669"/>
    <property type="project" value="UniProtKB-KW"/>
</dbReference>
<keyword evidence="7" id="KW-0676">Redox-active center</keyword>
<dbReference type="GO" id="GO:0045454">
    <property type="term" value="P:cell redox homeostasis"/>
    <property type="evidence" value="ECO:0007669"/>
    <property type="project" value="Ensembl"/>
</dbReference>
<keyword evidence="7" id="KW-0560">Oxidoreductase</keyword>
<dbReference type="GO" id="GO:0005576">
    <property type="term" value="C:extracellular region"/>
    <property type="evidence" value="ECO:0007669"/>
    <property type="project" value="UniProtKB-SubCell"/>
</dbReference>
<reference evidence="10" key="3">
    <citation type="submission" date="2025-08" db="UniProtKB">
        <authorList>
            <consortium name="Ensembl"/>
        </authorList>
    </citation>
    <scope>IDENTIFICATION</scope>
</reference>
<dbReference type="Bgee" id="ENSELUG00000020539">
    <property type="expression patterns" value="Expressed in ovary and 15 other cell types or tissues"/>
</dbReference>
<evidence type="ECO:0000256" key="6">
    <source>
        <dbReference type="ARBA" id="ARBA00023180"/>
    </source>
</evidence>
<evidence type="ECO:0000256" key="2">
    <source>
        <dbReference type="ARBA" id="ARBA00011615"/>
    </source>
</evidence>
<dbReference type="PROSITE" id="PS51110">
    <property type="entry name" value="SAP_A"/>
    <property type="match status" value="1"/>
</dbReference>
<dbReference type="OMA" id="YIEAQCP"/>
<evidence type="ECO:0000259" key="9">
    <source>
        <dbReference type="PROSITE" id="PS51110"/>
    </source>
</evidence>
<reference evidence="11" key="1">
    <citation type="journal article" date="2014" name="PLoS ONE">
        <title>The genome and linkage map of the northern pike (Esox lucius): conserved synteny revealed between the salmonid sister group and the Neoteleostei.</title>
        <authorList>
            <person name="Rondeau E.B."/>
            <person name="Minkley D.R."/>
            <person name="Leong J.S."/>
            <person name="Messmer A.M."/>
            <person name="Jantzen J.R."/>
            <person name="von Schalburg K.R."/>
            <person name="Lemon C."/>
            <person name="Bird N.H."/>
            <person name="Koop B.F."/>
        </authorList>
    </citation>
    <scope>NUCLEOTIDE SEQUENCE</scope>
</reference>
<reference evidence="10" key="4">
    <citation type="submission" date="2025-09" db="UniProtKB">
        <authorList>
            <consortium name="Ensembl"/>
        </authorList>
    </citation>
    <scope>IDENTIFICATION</scope>
</reference>
<organism evidence="10 11">
    <name type="scientific">Esox lucius</name>
    <name type="common">Northern pike</name>
    <dbReference type="NCBI Taxonomy" id="8010"/>
    <lineage>
        <taxon>Eukaryota</taxon>
        <taxon>Metazoa</taxon>
        <taxon>Chordata</taxon>
        <taxon>Craniata</taxon>
        <taxon>Vertebrata</taxon>
        <taxon>Euteleostomi</taxon>
        <taxon>Actinopterygii</taxon>
        <taxon>Neopterygii</taxon>
        <taxon>Teleostei</taxon>
        <taxon>Protacanthopterygii</taxon>
        <taxon>Esociformes</taxon>
        <taxon>Esocidae</taxon>
        <taxon>Esox</taxon>
    </lineage>
</organism>
<dbReference type="PANTHER" id="PTHR13234">
    <property type="entry name" value="GAMMA-INTERFERON INDUCIBLE LYSOSOMAL THIOL REDUCTASE GILT"/>
    <property type="match status" value="1"/>
</dbReference>
<dbReference type="InterPro" id="IPR003119">
    <property type="entry name" value="SAP_A"/>
</dbReference>
<evidence type="ECO:0000256" key="5">
    <source>
        <dbReference type="ARBA" id="ARBA00023157"/>
    </source>
</evidence>
<keyword evidence="5 7" id="KW-1015">Disulfide bond</keyword>
<dbReference type="Proteomes" id="UP000265140">
    <property type="component" value="Chromosome 3"/>
</dbReference>
<dbReference type="GO" id="GO:0047134">
    <property type="term" value="F:protein-disulfide reductase [NAD(P)H] activity"/>
    <property type="evidence" value="ECO:0007669"/>
    <property type="project" value="Ensembl"/>
</dbReference>
<evidence type="ECO:0000256" key="1">
    <source>
        <dbReference type="ARBA" id="ARBA00005679"/>
    </source>
</evidence>
<dbReference type="AlphaFoldDB" id="A0A3P8YY32"/>
<dbReference type="GeneID" id="105024362"/>
<dbReference type="EC" id="1.8.-.-" evidence="7"/>
<keyword evidence="6 7" id="KW-0325">Glycoprotein</keyword>
<dbReference type="KEGG" id="els:105024362"/>
<protein>
    <recommendedName>
        <fullName evidence="7">Gamma-interferon-inducible lysosomal thiol reductase</fullName>
        <ecNumber evidence="7">1.8.-.-</ecNumber>
    </recommendedName>
    <alternativeName>
        <fullName evidence="7">Gamma-interferon-inducible protein IP-30</fullName>
    </alternativeName>
</protein>
<accession>A0A3P8YY32</accession>
<gene>
    <name evidence="10" type="primary">IFI30</name>
</gene>
<dbReference type="Pfam" id="PF02199">
    <property type="entry name" value="SapA"/>
    <property type="match status" value="1"/>
</dbReference>
<dbReference type="GO" id="GO:0071425">
    <property type="term" value="P:hematopoietic stem cell proliferation"/>
    <property type="evidence" value="ECO:0007669"/>
    <property type="project" value="Ensembl"/>
</dbReference>
<dbReference type="GO" id="GO:0005764">
    <property type="term" value="C:lysosome"/>
    <property type="evidence" value="ECO:0007669"/>
    <property type="project" value="UniProtKB-SubCell"/>
</dbReference>
<name>A0A3P8YY32_ESOLU</name>
<keyword evidence="4 7" id="KW-0732">Signal</keyword>
<dbReference type="CTD" id="336503"/>
<dbReference type="PANTHER" id="PTHR13234:SF43">
    <property type="entry name" value="GAMMA-INTERFERON-INDUCIBLE LYSOSOMAL THIOL REDUCTASE"/>
    <property type="match status" value="1"/>
</dbReference>